<evidence type="ECO:0000256" key="11">
    <source>
        <dbReference type="ARBA" id="ARBA00023152"/>
    </source>
</evidence>
<dbReference type="InterPro" id="IPR000023">
    <property type="entry name" value="Phosphofructokinase_dom"/>
</dbReference>
<evidence type="ECO:0000313" key="14">
    <source>
        <dbReference type="EMBL" id="AEF94220.1"/>
    </source>
</evidence>
<evidence type="ECO:0000256" key="9">
    <source>
        <dbReference type="ARBA" id="ARBA00022840"/>
    </source>
</evidence>
<organism evidence="14 15">
    <name type="scientific">Desulfotomaculum nigrificans (strain DSM 14880 / VKM B-2319 / CO-1-SRB)</name>
    <name type="common">Desulfotomaculum carboxydivorans</name>
    <dbReference type="NCBI Taxonomy" id="868595"/>
    <lineage>
        <taxon>Bacteria</taxon>
        <taxon>Bacillati</taxon>
        <taxon>Bacillota</taxon>
        <taxon>Clostridia</taxon>
        <taxon>Eubacteriales</taxon>
        <taxon>Desulfotomaculaceae</taxon>
        <taxon>Desulfotomaculum</taxon>
    </lineage>
</organism>
<dbReference type="GO" id="GO:0005945">
    <property type="term" value="C:6-phosphofructokinase complex"/>
    <property type="evidence" value="ECO:0007669"/>
    <property type="project" value="TreeGrafter"/>
</dbReference>
<dbReference type="KEGG" id="dca:Desca_1361"/>
<feature type="domain" description="Phosphofructokinase" evidence="13">
    <location>
        <begin position="7"/>
        <end position="311"/>
    </location>
</feature>
<dbReference type="PRINTS" id="PR00476">
    <property type="entry name" value="PHFRCTKINASE"/>
</dbReference>
<gene>
    <name evidence="12" type="primary">pfkA</name>
    <name evidence="14" type="ordered locus">Desca_1361</name>
</gene>
<dbReference type="GO" id="GO:0016208">
    <property type="term" value="F:AMP binding"/>
    <property type="evidence" value="ECO:0007669"/>
    <property type="project" value="TreeGrafter"/>
</dbReference>
<dbReference type="GO" id="GO:0061621">
    <property type="term" value="P:canonical glycolysis"/>
    <property type="evidence" value="ECO:0007669"/>
    <property type="project" value="TreeGrafter"/>
</dbReference>
<evidence type="ECO:0000256" key="5">
    <source>
        <dbReference type="ARBA" id="ARBA00022679"/>
    </source>
</evidence>
<comment type="pathway">
    <text evidence="3 12">Carbohydrate degradation; glycolysis; D-glyceraldehyde 3-phosphate and glycerone phosphate from D-glucose: step 3/4.</text>
</comment>
<dbReference type="PANTHER" id="PTHR13697">
    <property type="entry name" value="PHOSPHOFRUCTOKINASE"/>
    <property type="match status" value="1"/>
</dbReference>
<evidence type="ECO:0000256" key="6">
    <source>
        <dbReference type="ARBA" id="ARBA00022723"/>
    </source>
</evidence>
<dbReference type="UniPathway" id="UPA00109">
    <property type="reaction ID" value="UER00182"/>
</dbReference>
<reference evidence="14" key="1">
    <citation type="submission" date="2011-05" db="EMBL/GenBank/DDBJ databases">
        <title>Complete sequence of Desulfotomaculum carboxydivorans CO-1-SRB.</title>
        <authorList>
            <consortium name="US DOE Joint Genome Institute"/>
            <person name="Lucas S."/>
            <person name="Han J."/>
            <person name="Lapidus A."/>
            <person name="Cheng J.-F."/>
            <person name="Goodwin L."/>
            <person name="Pitluck S."/>
            <person name="Peters L."/>
            <person name="Mikhailova N."/>
            <person name="Lu M."/>
            <person name="Han C."/>
            <person name="Tapia R."/>
            <person name="Land M."/>
            <person name="Hauser L."/>
            <person name="Kyrpides N."/>
            <person name="Ivanova N."/>
            <person name="Pagani I."/>
            <person name="Stams A."/>
            <person name="Plugge C."/>
            <person name="Muyzer G."/>
            <person name="Kuever J."/>
            <person name="Parshina S."/>
            <person name="Ivanova A."/>
            <person name="Nazina T."/>
            <person name="Woyke T."/>
        </authorList>
    </citation>
    <scope>NUCLEOTIDE SEQUENCE [LARGE SCALE GENOMIC DNA]</scope>
    <source>
        <strain evidence="14">CO-1-SRB</strain>
    </source>
</reference>
<dbReference type="Pfam" id="PF00365">
    <property type="entry name" value="PFK"/>
    <property type="match status" value="1"/>
</dbReference>
<dbReference type="FunFam" id="3.40.50.460:FF:000002">
    <property type="entry name" value="ATP-dependent 6-phosphofructokinase"/>
    <property type="match status" value="1"/>
</dbReference>
<keyword evidence="15" id="KW-1185">Reference proteome</keyword>
<evidence type="ECO:0000259" key="13">
    <source>
        <dbReference type="Pfam" id="PF00365"/>
    </source>
</evidence>
<feature type="binding site" evidence="12">
    <location>
        <begin position="78"/>
        <end position="79"/>
    </location>
    <ligand>
        <name>ATP</name>
        <dbReference type="ChEBI" id="CHEBI:30616"/>
    </ligand>
</feature>
<dbReference type="GO" id="GO:0006002">
    <property type="term" value="P:fructose 6-phosphate metabolic process"/>
    <property type="evidence" value="ECO:0007669"/>
    <property type="project" value="InterPro"/>
</dbReference>
<dbReference type="InterPro" id="IPR015912">
    <property type="entry name" value="Phosphofructokinase_CS"/>
</dbReference>
<dbReference type="Proteomes" id="UP000009226">
    <property type="component" value="Chromosome"/>
</dbReference>
<dbReference type="HAMAP" id="MF_01976">
    <property type="entry name" value="Phosphofructokinase_III"/>
    <property type="match status" value="1"/>
</dbReference>
<comment type="cofactor">
    <cofactor evidence="1 12">
        <name>Mg(2+)</name>
        <dbReference type="ChEBI" id="CHEBI:18420"/>
    </cofactor>
</comment>
<evidence type="ECO:0000256" key="8">
    <source>
        <dbReference type="ARBA" id="ARBA00022777"/>
    </source>
</evidence>
<dbReference type="EC" id="2.7.1.11" evidence="12"/>
<dbReference type="NCBIfam" id="NF002872">
    <property type="entry name" value="PRK03202.1"/>
    <property type="match status" value="1"/>
</dbReference>
<evidence type="ECO:0000256" key="10">
    <source>
        <dbReference type="ARBA" id="ARBA00022842"/>
    </source>
</evidence>
<comment type="function">
    <text evidence="12">Catalyzes the phosphorylation of D-fructose 6-phosphate to fructose 1,6-bisphosphate by ATP, the first committing step of glycolysis.</text>
</comment>
<dbReference type="GO" id="GO:0046872">
    <property type="term" value="F:metal ion binding"/>
    <property type="evidence" value="ECO:0007669"/>
    <property type="project" value="UniProtKB-KW"/>
</dbReference>
<feature type="binding site" evidence="12">
    <location>
        <begin position="114"/>
        <end position="117"/>
    </location>
    <ligand>
        <name>ATP</name>
        <dbReference type="ChEBI" id="CHEBI:30616"/>
    </ligand>
</feature>
<feature type="site" description="Important for substrate specificity; cannot use PPi as phosphoryl donor" evidence="12">
    <location>
        <position position="116"/>
    </location>
</feature>
<evidence type="ECO:0000313" key="15">
    <source>
        <dbReference type="Proteomes" id="UP000009226"/>
    </source>
</evidence>
<keyword evidence="8 12" id="KW-0418">Kinase</keyword>
<feature type="binding site" evidence="12">
    <location>
        <position position="279"/>
    </location>
    <ligand>
        <name>substrate</name>
        <note>ligand shared between dimeric partners</note>
    </ligand>
</feature>
<dbReference type="Gene3D" id="3.40.50.450">
    <property type="match status" value="1"/>
</dbReference>
<dbReference type="GO" id="GO:0030388">
    <property type="term" value="P:fructose 1,6-bisphosphate metabolic process"/>
    <property type="evidence" value="ECO:0007669"/>
    <property type="project" value="TreeGrafter"/>
</dbReference>
<dbReference type="EMBL" id="CP002736">
    <property type="protein sequence ID" value="AEF94220.1"/>
    <property type="molecule type" value="Genomic_DNA"/>
</dbReference>
<evidence type="ECO:0000256" key="2">
    <source>
        <dbReference type="ARBA" id="ARBA00004496"/>
    </source>
</evidence>
<dbReference type="GO" id="GO:0047334">
    <property type="term" value="F:diphosphate-fructose-6-phosphate 1-phosphotransferase activity"/>
    <property type="evidence" value="ECO:0007669"/>
    <property type="project" value="InterPro"/>
</dbReference>
<comment type="similarity">
    <text evidence="12">Belongs to the phosphofructokinase type A (PFKA) family. Mixed-substrate PFK group III subfamily.</text>
</comment>
<feature type="binding site" description="in other chain" evidence="12">
    <location>
        <begin position="182"/>
        <end position="184"/>
    </location>
    <ligand>
        <name>substrate</name>
        <note>ligand shared between dimeric partners</note>
    </ligand>
</feature>
<evidence type="ECO:0000256" key="3">
    <source>
        <dbReference type="ARBA" id="ARBA00004679"/>
    </source>
</evidence>
<dbReference type="GO" id="GO:0003872">
    <property type="term" value="F:6-phosphofructokinase activity"/>
    <property type="evidence" value="ECO:0007669"/>
    <property type="project" value="UniProtKB-UniRule"/>
</dbReference>
<evidence type="ECO:0000256" key="1">
    <source>
        <dbReference type="ARBA" id="ARBA00001946"/>
    </source>
</evidence>
<name>F6B599_DESCC</name>
<keyword evidence="11 12" id="KW-0324">Glycolysis</keyword>
<dbReference type="InterPro" id="IPR012003">
    <property type="entry name" value="ATP_PFK_prok-type"/>
</dbReference>
<dbReference type="NCBIfam" id="TIGR02483">
    <property type="entry name" value="PFK_mixed"/>
    <property type="match status" value="1"/>
</dbReference>
<dbReference type="InterPro" id="IPR022953">
    <property type="entry name" value="ATP_PFK"/>
</dbReference>
<dbReference type="Gene3D" id="3.40.50.460">
    <property type="entry name" value="Phosphofructokinase domain"/>
    <property type="match status" value="1"/>
</dbReference>
<feature type="binding site" description="in other chain" evidence="12">
    <location>
        <begin position="285"/>
        <end position="288"/>
    </location>
    <ligand>
        <name>substrate</name>
        <note>ligand shared between dimeric partners</note>
    </ligand>
</feature>
<keyword evidence="5 12" id="KW-0808">Transferase</keyword>
<feature type="binding site" description="in other chain" evidence="12">
    <location>
        <position position="235"/>
    </location>
    <ligand>
        <name>substrate</name>
        <note>ligand shared between dimeric partners</note>
    </ligand>
</feature>
<dbReference type="AlphaFoldDB" id="F6B599"/>
<evidence type="ECO:0000256" key="4">
    <source>
        <dbReference type="ARBA" id="ARBA00022490"/>
    </source>
</evidence>
<dbReference type="PIRSF" id="PIRSF000532">
    <property type="entry name" value="ATP_PFK_prok"/>
    <property type="match status" value="1"/>
</dbReference>
<comment type="subcellular location">
    <subcellularLocation>
        <location evidence="2 12">Cytoplasm</location>
    </subcellularLocation>
</comment>
<evidence type="ECO:0000256" key="12">
    <source>
        <dbReference type="HAMAP-Rule" id="MF_01976"/>
    </source>
</evidence>
<dbReference type="PANTHER" id="PTHR13697:SF52">
    <property type="entry name" value="ATP-DEPENDENT 6-PHOSPHOFRUCTOKINASE 3"/>
    <property type="match status" value="1"/>
</dbReference>
<feature type="binding site" evidence="12">
    <location>
        <position position="115"/>
    </location>
    <ligand>
        <name>Mg(2+)</name>
        <dbReference type="ChEBI" id="CHEBI:18420"/>
        <note>catalytic</note>
    </ligand>
</feature>
<dbReference type="HOGENOM" id="CLU_020655_0_0_9"/>
<sequence>MIFLIKKVAVLTGGGDAPGLNAVIRAIVKTAVREYGIEVIGFRDGFKGVMEHKLLPLTEDAVSGILPRGGTILGTTNRDNPFHYQVAPGEFADRSDECIEIIRKNADALIVIGGDGSLSIAHDLSQKGLPVVGCPKTIDNDLAVGQAKTFGFDTAYAFATEALDRLHATAESHHRVIVLEVMGRYAGHIALHAGIAGGADVILIPEIPFRYEQIVAKIQDRLNKNKRFSLVVAAEGAKPAGGNMVVQKVVAESTDPIRLGGIGNVVAQELEQRTGIEARVTVLGHLQRGGSPTPYDRILATRYGVAAIDLVMQGKFGYVVSLEGEKTVPIALSEIAKGIRKVDAAGELVKAARKIGISFGD</sequence>
<dbReference type="InterPro" id="IPR035966">
    <property type="entry name" value="PKF_sf"/>
</dbReference>
<dbReference type="eggNOG" id="COG0205">
    <property type="taxonomic scope" value="Bacteria"/>
</dbReference>
<dbReference type="GO" id="GO:0048029">
    <property type="term" value="F:monosaccharide binding"/>
    <property type="evidence" value="ECO:0007669"/>
    <property type="project" value="TreeGrafter"/>
</dbReference>
<evidence type="ECO:0000256" key="7">
    <source>
        <dbReference type="ARBA" id="ARBA00022741"/>
    </source>
</evidence>
<keyword evidence="10 12" id="KW-0460">Magnesium</keyword>
<feature type="binding site" evidence="12">
    <location>
        <position position="175"/>
    </location>
    <ligand>
        <name>substrate</name>
        <note>ligand shared between dimeric partners</note>
    </ligand>
</feature>
<dbReference type="STRING" id="868595.Desca_1361"/>
<dbReference type="GO" id="GO:0070095">
    <property type="term" value="F:fructose-6-phosphate binding"/>
    <property type="evidence" value="ECO:0007669"/>
    <property type="project" value="TreeGrafter"/>
</dbReference>
<dbReference type="GO" id="GO:0005524">
    <property type="term" value="F:ATP binding"/>
    <property type="evidence" value="ECO:0007669"/>
    <property type="project" value="UniProtKB-KW"/>
</dbReference>
<comment type="catalytic activity">
    <reaction evidence="12">
        <text>beta-D-fructose 6-phosphate + ATP = beta-D-fructose 1,6-bisphosphate + ADP + H(+)</text>
        <dbReference type="Rhea" id="RHEA:16109"/>
        <dbReference type="ChEBI" id="CHEBI:15378"/>
        <dbReference type="ChEBI" id="CHEBI:30616"/>
        <dbReference type="ChEBI" id="CHEBI:32966"/>
        <dbReference type="ChEBI" id="CHEBI:57634"/>
        <dbReference type="ChEBI" id="CHEBI:456216"/>
        <dbReference type="EC" id="2.7.1.11"/>
    </reaction>
</comment>
<proteinExistence type="inferred from homology"/>
<comment type="subunit">
    <text evidence="12">Homodimer or homotetramer.</text>
</comment>
<feature type="active site" description="Proton acceptor" evidence="12">
    <location>
        <position position="139"/>
    </location>
</feature>
<feature type="binding site" description="in other chain" evidence="12">
    <location>
        <begin position="137"/>
        <end position="139"/>
    </location>
    <ligand>
        <name>substrate</name>
        <note>ligand shared between dimeric partners</note>
    </ligand>
</feature>
<dbReference type="InterPro" id="IPR012829">
    <property type="entry name" value="Phosphofructokinase_III"/>
</dbReference>
<keyword evidence="4 12" id="KW-0963">Cytoplasm</keyword>
<keyword evidence="6 12" id="KW-0479">Metal-binding</keyword>
<dbReference type="GO" id="GO:0042802">
    <property type="term" value="F:identical protein binding"/>
    <property type="evidence" value="ECO:0007669"/>
    <property type="project" value="TreeGrafter"/>
</dbReference>
<accession>F6B599</accession>
<comment type="caution">
    <text evidence="12">Lacks conserved residue(s) required for the propagation of feature annotation.</text>
</comment>
<keyword evidence="9 12" id="KW-0067">ATP-binding</keyword>
<protein>
    <recommendedName>
        <fullName evidence="12">ATP-dependent 6-phosphofructokinase</fullName>
        <shortName evidence="12">ATP-PFK</shortName>
        <shortName evidence="12">Phosphofructokinase</shortName>
        <ecNumber evidence="12">2.7.1.11</ecNumber>
    </recommendedName>
    <alternativeName>
        <fullName evidence="12">Phosphohexokinase</fullName>
    </alternativeName>
</protein>
<dbReference type="PROSITE" id="PS00433">
    <property type="entry name" value="PHOSPHOFRUCTOKINASE"/>
    <property type="match status" value="1"/>
</dbReference>
<feature type="binding site" evidence="12">
    <location>
        <position position="15"/>
    </location>
    <ligand>
        <name>ATP</name>
        <dbReference type="ChEBI" id="CHEBI:30616"/>
    </ligand>
</feature>
<keyword evidence="7 12" id="KW-0547">Nucleotide-binding</keyword>
<dbReference type="SUPFAM" id="SSF53784">
    <property type="entry name" value="Phosphofructokinase"/>
    <property type="match status" value="1"/>
</dbReference>